<organism evidence="1 2">
    <name type="scientific">Elysia marginata</name>
    <dbReference type="NCBI Taxonomy" id="1093978"/>
    <lineage>
        <taxon>Eukaryota</taxon>
        <taxon>Metazoa</taxon>
        <taxon>Spiralia</taxon>
        <taxon>Lophotrochozoa</taxon>
        <taxon>Mollusca</taxon>
        <taxon>Gastropoda</taxon>
        <taxon>Heterobranchia</taxon>
        <taxon>Euthyneura</taxon>
        <taxon>Panpulmonata</taxon>
        <taxon>Sacoglossa</taxon>
        <taxon>Placobranchoidea</taxon>
        <taxon>Plakobranchidae</taxon>
        <taxon>Elysia</taxon>
    </lineage>
</organism>
<proteinExistence type="predicted"/>
<name>A0AAV4FGL4_9GAST</name>
<accession>A0AAV4FGL4</accession>
<comment type="caution">
    <text evidence="1">The sequence shown here is derived from an EMBL/GenBank/DDBJ whole genome shotgun (WGS) entry which is preliminary data.</text>
</comment>
<evidence type="ECO:0000313" key="2">
    <source>
        <dbReference type="Proteomes" id="UP000762676"/>
    </source>
</evidence>
<dbReference type="EMBL" id="BMAT01011421">
    <property type="protein sequence ID" value="GFR72548.1"/>
    <property type="molecule type" value="Genomic_DNA"/>
</dbReference>
<reference evidence="1 2" key="1">
    <citation type="journal article" date="2021" name="Elife">
        <title>Chloroplast acquisition without the gene transfer in kleptoplastic sea slugs, Plakobranchus ocellatus.</title>
        <authorList>
            <person name="Maeda T."/>
            <person name="Takahashi S."/>
            <person name="Yoshida T."/>
            <person name="Shimamura S."/>
            <person name="Takaki Y."/>
            <person name="Nagai Y."/>
            <person name="Toyoda A."/>
            <person name="Suzuki Y."/>
            <person name="Arimoto A."/>
            <person name="Ishii H."/>
            <person name="Satoh N."/>
            <person name="Nishiyama T."/>
            <person name="Hasebe M."/>
            <person name="Maruyama T."/>
            <person name="Minagawa J."/>
            <person name="Obokata J."/>
            <person name="Shigenobu S."/>
        </authorList>
    </citation>
    <scope>NUCLEOTIDE SEQUENCE [LARGE SCALE GENOMIC DNA]</scope>
</reference>
<evidence type="ECO:0000313" key="1">
    <source>
        <dbReference type="EMBL" id="GFR72548.1"/>
    </source>
</evidence>
<dbReference type="AlphaFoldDB" id="A0AAV4FGL4"/>
<dbReference type="Proteomes" id="UP000762676">
    <property type="component" value="Unassembled WGS sequence"/>
</dbReference>
<sequence length="130" mass="14670">MAYSTPRHEEAKRLSKLALSSTFDGSNQGLLLPLTQLALRLNHQASKVPCHHHHTPGRLLKTPHHQKVNNASTTGPTLETWDLCQNRDRAREMLLSSLEYVPSRDEVDQCHPTVLYAYCSDGLFSRIQPS</sequence>
<protein>
    <submittedName>
        <fullName evidence="1">Uncharacterized protein</fullName>
    </submittedName>
</protein>
<gene>
    <name evidence="1" type="ORF">ElyMa_005708500</name>
</gene>
<keyword evidence="2" id="KW-1185">Reference proteome</keyword>